<feature type="transmembrane region" description="Helical" evidence="4">
    <location>
        <begin position="287"/>
        <end position="308"/>
    </location>
</feature>
<sequence length="409" mass="41856">MPAFPTASTSSRPRSGPVAQNLGLLALSIVLIAFNLRPVFSSLSVVLPDIVAATGMSAAAASALTTLPVICLGAFAMVAPWLGRRLGIERTLLACMVLITAGTLLRGSAQLPLLFAASALAGVGIAVANVLLSALVKRDFDSRTALMMGLYTMAVCAGAASGAGFTVPLQQALGLGWQGALAMWTVPAAVALALWAPRAWPARRDAGDSAFRVRGLWGDGLAWQVTLFMGLQSALAYSVMGWLAPVLRERGLAAATAGFVVSLSVLVQVPTCLVLPTLAQRQRNQVALAVGLAVLTVATLWACMFAPLGGIWGWAVLLGIAQGGTFSLALTMIVMRSPDARVAAQLSGMAQGVGYLVAATGPMLVGLLRAWTGSFRASALLFGAIGVALALAGAGAGRARVVRAAAMPR</sequence>
<dbReference type="OrthoDB" id="5317164at2"/>
<dbReference type="PANTHER" id="PTHR23523:SF2">
    <property type="entry name" value="2-NITROIMIDAZOLE TRANSPORTER"/>
    <property type="match status" value="1"/>
</dbReference>
<dbReference type="InterPro" id="IPR011701">
    <property type="entry name" value="MFS"/>
</dbReference>
<feature type="transmembrane region" description="Helical" evidence="4">
    <location>
        <begin position="353"/>
        <end position="371"/>
    </location>
</feature>
<reference evidence="5 6" key="1">
    <citation type="submission" date="2018-07" db="EMBL/GenBank/DDBJ databases">
        <title>Genomic Encyclopedia of Type Strains, Phase IV (KMG-IV): sequencing the most valuable type-strain genomes for metagenomic binning, comparative biology and taxonomic classification.</title>
        <authorList>
            <person name="Goeker M."/>
        </authorList>
    </citation>
    <scope>NUCLEOTIDE SEQUENCE [LARGE SCALE GENOMIC DNA]</scope>
    <source>
        <strain evidence="5 6">DSM 21352</strain>
    </source>
</reference>
<dbReference type="RefSeq" id="WP_114804828.1">
    <property type="nucleotide sequence ID" value="NZ_QQAV01000016.1"/>
</dbReference>
<feature type="transmembrane region" description="Helical" evidence="4">
    <location>
        <begin position="115"/>
        <end position="136"/>
    </location>
</feature>
<feature type="transmembrane region" description="Helical" evidence="4">
    <location>
        <begin position="21"/>
        <end position="40"/>
    </location>
</feature>
<feature type="transmembrane region" description="Helical" evidence="4">
    <location>
        <begin position="252"/>
        <end position="275"/>
    </location>
</feature>
<dbReference type="PANTHER" id="PTHR23523">
    <property type="match status" value="1"/>
</dbReference>
<evidence type="ECO:0000256" key="2">
    <source>
        <dbReference type="ARBA" id="ARBA00022989"/>
    </source>
</evidence>
<dbReference type="EMBL" id="QQAV01000016">
    <property type="protein sequence ID" value="RDI17737.1"/>
    <property type="molecule type" value="Genomic_DNA"/>
</dbReference>
<keyword evidence="1 4" id="KW-0812">Transmembrane</keyword>
<dbReference type="Pfam" id="PF07690">
    <property type="entry name" value="MFS_1"/>
    <property type="match status" value="1"/>
</dbReference>
<evidence type="ECO:0000256" key="1">
    <source>
        <dbReference type="ARBA" id="ARBA00022692"/>
    </source>
</evidence>
<dbReference type="GO" id="GO:0022857">
    <property type="term" value="F:transmembrane transporter activity"/>
    <property type="evidence" value="ECO:0007669"/>
    <property type="project" value="InterPro"/>
</dbReference>
<evidence type="ECO:0000256" key="3">
    <source>
        <dbReference type="ARBA" id="ARBA00023136"/>
    </source>
</evidence>
<evidence type="ECO:0000313" key="6">
    <source>
        <dbReference type="Proteomes" id="UP000255265"/>
    </source>
</evidence>
<keyword evidence="2 4" id="KW-1133">Transmembrane helix</keyword>
<accession>A0A370F442</accession>
<gene>
    <name evidence="5" type="ORF">DFR41_11664</name>
</gene>
<dbReference type="Proteomes" id="UP000255265">
    <property type="component" value="Unassembled WGS sequence"/>
</dbReference>
<dbReference type="Gene3D" id="1.20.1250.20">
    <property type="entry name" value="MFS general substrate transporter like domains"/>
    <property type="match status" value="1"/>
</dbReference>
<feature type="transmembrane region" description="Helical" evidence="4">
    <location>
        <begin position="181"/>
        <end position="200"/>
    </location>
</feature>
<dbReference type="SUPFAM" id="SSF103473">
    <property type="entry name" value="MFS general substrate transporter"/>
    <property type="match status" value="1"/>
</dbReference>
<keyword evidence="3 4" id="KW-0472">Membrane</keyword>
<comment type="caution">
    <text evidence="5">The sequence shown here is derived from an EMBL/GenBank/DDBJ whole genome shotgun (WGS) entry which is preliminary data.</text>
</comment>
<proteinExistence type="predicted"/>
<feature type="transmembrane region" description="Helical" evidence="4">
    <location>
        <begin position="377"/>
        <end position="399"/>
    </location>
</feature>
<feature type="transmembrane region" description="Helical" evidence="4">
    <location>
        <begin position="60"/>
        <end position="79"/>
    </location>
</feature>
<dbReference type="InterPro" id="IPR052524">
    <property type="entry name" value="MFS_Cyanate_Porter"/>
</dbReference>
<dbReference type="InterPro" id="IPR036259">
    <property type="entry name" value="MFS_trans_sf"/>
</dbReference>
<feature type="transmembrane region" description="Helical" evidence="4">
    <location>
        <begin position="148"/>
        <end position="169"/>
    </location>
</feature>
<evidence type="ECO:0000256" key="4">
    <source>
        <dbReference type="SAM" id="Phobius"/>
    </source>
</evidence>
<feature type="transmembrane region" description="Helical" evidence="4">
    <location>
        <begin position="221"/>
        <end position="240"/>
    </location>
</feature>
<keyword evidence="6" id="KW-1185">Reference proteome</keyword>
<evidence type="ECO:0000313" key="5">
    <source>
        <dbReference type="EMBL" id="RDI17737.1"/>
    </source>
</evidence>
<protein>
    <submittedName>
        <fullName evidence="5">CP family cyanate transporter-like MFS transporter</fullName>
    </submittedName>
</protein>
<feature type="transmembrane region" description="Helical" evidence="4">
    <location>
        <begin position="91"/>
        <end position="109"/>
    </location>
</feature>
<dbReference type="CDD" id="cd17339">
    <property type="entry name" value="MFS_NIMT_CynX_like"/>
    <property type="match status" value="1"/>
</dbReference>
<feature type="transmembrane region" description="Helical" evidence="4">
    <location>
        <begin position="314"/>
        <end position="333"/>
    </location>
</feature>
<name>A0A370F442_9BURK</name>
<dbReference type="AlphaFoldDB" id="A0A370F442"/>
<organism evidence="5 6">
    <name type="scientific">Pseudacidovorax intermedius</name>
    <dbReference type="NCBI Taxonomy" id="433924"/>
    <lineage>
        <taxon>Bacteria</taxon>
        <taxon>Pseudomonadati</taxon>
        <taxon>Pseudomonadota</taxon>
        <taxon>Betaproteobacteria</taxon>
        <taxon>Burkholderiales</taxon>
        <taxon>Comamonadaceae</taxon>
        <taxon>Pseudacidovorax</taxon>
    </lineage>
</organism>